<protein>
    <submittedName>
        <fullName evidence="1">Uncharacterized protein</fullName>
    </submittedName>
</protein>
<gene>
    <name evidence="1" type="ORF">F7725_000844</name>
</gene>
<dbReference type="Proteomes" id="UP000518266">
    <property type="component" value="Unassembled WGS sequence"/>
</dbReference>
<accession>A0A7J5ZHV5</accession>
<name>A0A7J5ZHV5_DISMA</name>
<organism evidence="1 2">
    <name type="scientific">Dissostichus mawsoni</name>
    <name type="common">Antarctic cod</name>
    <dbReference type="NCBI Taxonomy" id="36200"/>
    <lineage>
        <taxon>Eukaryota</taxon>
        <taxon>Metazoa</taxon>
        <taxon>Chordata</taxon>
        <taxon>Craniata</taxon>
        <taxon>Vertebrata</taxon>
        <taxon>Euteleostomi</taxon>
        <taxon>Actinopterygii</taxon>
        <taxon>Neopterygii</taxon>
        <taxon>Teleostei</taxon>
        <taxon>Neoteleostei</taxon>
        <taxon>Acanthomorphata</taxon>
        <taxon>Eupercaria</taxon>
        <taxon>Perciformes</taxon>
        <taxon>Notothenioidei</taxon>
        <taxon>Nototheniidae</taxon>
        <taxon>Dissostichus</taxon>
    </lineage>
</organism>
<evidence type="ECO:0000313" key="1">
    <source>
        <dbReference type="EMBL" id="KAF3860589.1"/>
    </source>
</evidence>
<proteinExistence type="predicted"/>
<dbReference type="EMBL" id="JAAKFY010000002">
    <property type="protein sequence ID" value="KAF3860589.1"/>
    <property type="molecule type" value="Genomic_DNA"/>
</dbReference>
<keyword evidence="2" id="KW-1185">Reference proteome</keyword>
<sequence>MLLKARIGTAGHLLMGPFTGRREQWQPMFFSLPSVLAHARRSESVSSLKKTCVSLHMCPENLHIMSVFFCA</sequence>
<feature type="non-terminal residue" evidence="1">
    <location>
        <position position="71"/>
    </location>
</feature>
<dbReference type="AlphaFoldDB" id="A0A7J5ZHV5"/>
<reference evidence="1 2" key="1">
    <citation type="submission" date="2020-03" db="EMBL/GenBank/DDBJ databases">
        <title>Dissostichus mawsoni Genome sequencing and assembly.</title>
        <authorList>
            <person name="Park H."/>
        </authorList>
    </citation>
    <scope>NUCLEOTIDE SEQUENCE [LARGE SCALE GENOMIC DNA]</scope>
    <source>
        <strain evidence="1">DM0001</strain>
        <tissue evidence="1">Muscle</tissue>
    </source>
</reference>
<evidence type="ECO:0000313" key="2">
    <source>
        <dbReference type="Proteomes" id="UP000518266"/>
    </source>
</evidence>
<comment type="caution">
    <text evidence="1">The sequence shown here is derived from an EMBL/GenBank/DDBJ whole genome shotgun (WGS) entry which is preliminary data.</text>
</comment>